<keyword evidence="1" id="KW-1185">Reference proteome</keyword>
<dbReference type="AlphaFoldDB" id="A0A914V062"/>
<evidence type="ECO:0000313" key="2">
    <source>
        <dbReference type="WBParaSite" id="PSAMB.scaffold1353size32625.g12561.t1"/>
    </source>
</evidence>
<accession>A0A914V062</accession>
<name>A0A914V062_9BILA</name>
<protein>
    <submittedName>
        <fullName evidence="2">Uncharacterized protein</fullName>
    </submittedName>
</protein>
<reference evidence="2" key="1">
    <citation type="submission" date="2022-11" db="UniProtKB">
        <authorList>
            <consortium name="WormBaseParasite"/>
        </authorList>
    </citation>
    <scope>IDENTIFICATION</scope>
</reference>
<evidence type="ECO:0000313" key="1">
    <source>
        <dbReference type="Proteomes" id="UP000887566"/>
    </source>
</evidence>
<dbReference type="Proteomes" id="UP000887566">
    <property type="component" value="Unplaced"/>
</dbReference>
<sequence length="116" mass="13419">MAALCFGSKQEAVPAKEGGINKYITLGAEVNSKFSSDPFVIEERIFSRPPTIWKKKVVWVKQSFTNEALGDLKLNFSYPALRMALDTVIFGVFHTWLMKMEEPFFFFSMWLLHYLL</sequence>
<dbReference type="WBParaSite" id="PSAMB.scaffold1353size32625.g12561.t1">
    <property type="protein sequence ID" value="PSAMB.scaffold1353size32625.g12561.t1"/>
    <property type="gene ID" value="PSAMB.scaffold1353size32625.g12561"/>
</dbReference>
<organism evidence="1 2">
    <name type="scientific">Plectus sambesii</name>
    <dbReference type="NCBI Taxonomy" id="2011161"/>
    <lineage>
        <taxon>Eukaryota</taxon>
        <taxon>Metazoa</taxon>
        <taxon>Ecdysozoa</taxon>
        <taxon>Nematoda</taxon>
        <taxon>Chromadorea</taxon>
        <taxon>Plectida</taxon>
        <taxon>Plectina</taxon>
        <taxon>Plectoidea</taxon>
        <taxon>Plectidae</taxon>
        <taxon>Plectus</taxon>
    </lineage>
</organism>
<proteinExistence type="predicted"/>